<gene>
    <name evidence="2" type="primary">CIC1</name>
    <name evidence="2" type="ORF">HK105_205774</name>
</gene>
<dbReference type="Gene3D" id="3.40.50.790">
    <property type="match status" value="1"/>
</dbReference>
<reference evidence="2 3" key="1">
    <citation type="submission" date="2023-09" db="EMBL/GenBank/DDBJ databases">
        <title>Pangenome analysis of Batrachochytrium dendrobatidis and related Chytrids.</title>
        <authorList>
            <person name="Yacoub M.N."/>
            <person name="Stajich J.E."/>
            <person name="James T.Y."/>
        </authorList>
    </citation>
    <scope>NUCLEOTIDE SEQUENCE [LARGE SCALE GENOMIC DNA]</scope>
    <source>
        <strain evidence="2 3">JEL0888</strain>
    </source>
</reference>
<evidence type="ECO:0000313" key="2">
    <source>
        <dbReference type="EMBL" id="KAL2914636.1"/>
    </source>
</evidence>
<dbReference type="EMBL" id="JADGIZ020000031">
    <property type="protein sequence ID" value="KAL2914636.1"/>
    <property type="molecule type" value="Genomic_DNA"/>
</dbReference>
<dbReference type="GO" id="GO:0000502">
    <property type="term" value="C:proteasome complex"/>
    <property type="evidence" value="ECO:0007669"/>
    <property type="project" value="UniProtKB-KW"/>
</dbReference>
<evidence type="ECO:0000256" key="1">
    <source>
        <dbReference type="SAM" id="MobiDB-lite"/>
    </source>
</evidence>
<dbReference type="InterPro" id="IPR016095">
    <property type="entry name" value="Ribosomal_uL1_3-a/b-sand"/>
</dbReference>
<evidence type="ECO:0000313" key="3">
    <source>
        <dbReference type="Proteomes" id="UP001527925"/>
    </source>
</evidence>
<protein>
    <submittedName>
        <fullName evidence="2">Proteasome-interacting protein cic1</fullName>
    </submittedName>
</protein>
<dbReference type="Proteomes" id="UP001527925">
    <property type="component" value="Unassembled WGS sequence"/>
</dbReference>
<dbReference type="InterPro" id="IPR023674">
    <property type="entry name" value="Ribosomal_uL1-like"/>
</dbReference>
<dbReference type="CDD" id="cd00403">
    <property type="entry name" value="Ribosomal_L1"/>
    <property type="match status" value="1"/>
</dbReference>
<comment type="caution">
    <text evidence="2">The sequence shown here is derived from an EMBL/GenBank/DDBJ whole genome shotgun (WGS) entry which is preliminary data.</text>
</comment>
<proteinExistence type="predicted"/>
<feature type="region of interest" description="Disordered" evidence="1">
    <location>
        <begin position="242"/>
        <end position="274"/>
    </location>
</feature>
<dbReference type="SUPFAM" id="SSF56808">
    <property type="entry name" value="Ribosomal protein L1"/>
    <property type="match status" value="1"/>
</dbReference>
<keyword evidence="2" id="KW-0647">Proteasome</keyword>
<organism evidence="2 3">
    <name type="scientific">Polyrhizophydium stewartii</name>
    <dbReference type="NCBI Taxonomy" id="2732419"/>
    <lineage>
        <taxon>Eukaryota</taxon>
        <taxon>Fungi</taxon>
        <taxon>Fungi incertae sedis</taxon>
        <taxon>Chytridiomycota</taxon>
        <taxon>Chytridiomycota incertae sedis</taxon>
        <taxon>Chytridiomycetes</taxon>
        <taxon>Rhizophydiales</taxon>
        <taxon>Rhizophydiales incertae sedis</taxon>
        <taxon>Polyrhizophydium</taxon>
    </lineage>
</organism>
<sequence>MKSAIDEQQVSKATKALLAHMRKHRAEKKDSKKAQLDVEGERADADVIWVVIATKKMPEKLRIKPVPIPLSHPLLPEDAEVCLITKDPQREYKDLMQNNGVTRVSRVIGVSKLKAKFKPYEAKRQLRSSYKLFLADERVLPLLPPILGKTFFAKKKHPVPVDLTKKNVKAEIERAINATYLNFNKGACNSIKAGHLNLDLAQNVQNILDVVRGAAEKIPGKWNNIQAVHIKSSTSIALPVYNALPHDPIDDPEDDQGASPDSATEASGEEADDE</sequence>
<keyword evidence="3" id="KW-1185">Reference proteome</keyword>
<dbReference type="InterPro" id="IPR028364">
    <property type="entry name" value="Ribosomal_uL1/biogenesis"/>
</dbReference>
<dbReference type="Pfam" id="PF00687">
    <property type="entry name" value="Ribosomal_L1"/>
    <property type="match status" value="1"/>
</dbReference>
<accession>A0ABR4N510</accession>
<name>A0ABR4N510_9FUNG</name>